<evidence type="ECO:0000256" key="1">
    <source>
        <dbReference type="SAM" id="MobiDB-lite"/>
    </source>
</evidence>
<proteinExistence type="predicted"/>
<organism evidence="2 3">
    <name type="scientific">Symbiodinium microadriaticum</name>
    <name type="common">Dinoflagellate</name>
    <name type="synonym">Zooxanthella microadriatica</name>
    <dbReference type="NCBI Taxonomy" id="2951"/>
    <lineage>
        <taxon>Eukaryota</taxon>
        <taxon>Sar</taxon>
        <taxon>Alveolata</taxon>
        <taxon>Dinophyceae</taxon>
        <taxon>Suessiales</taxon>
        <taxon>Symbiodiniaceae</taxon>
        <taxon>Symbiodinium</taxon>
    </lineage>
</organism>
<dbReference type="AlphaFoldDB" id="A0A1Q9CB23"/>
<sequence length="321" mass="34307">MSLLGKHFKHHGRSVGDPVKGTSPTGCFQPAAAAAAAARDKPHDKPPKNFLEPAKELLGAEEILSSMLVQRRRGTAKIVDGTIAVEGRALVPGGIWAVWTALSPSIVDYYAELGVVGDPSHSGNVLVAPEAVTMRWRRQRGRPGRAGRRRLREGMAEFLDQLGLQIPSRRAAPQPNPATIDEALAQGDLASDFVTQSTFGAIEKAAHVQPVCYAIERTTRRRHPTPGCHSGTSGGTDVAQVAAGEHDGVGETRLFEKTAKDCKSFSLGNSVHIRMHLGSEIRLLGGEGVDLSIELLKCKQALLVFKLSSFSERSAAGSECL</sequence>
<feature type="region of interest" description="Disordered" evidence="1">
    <location>
        <begin position="31"/>
        <end position="50"/>
    </location>
</feature>
<dbReference type="EMBL" id="LSRX01001413">
    <property type="protein sequence ID" value="OLP80133.1"/>
    <property type="molecule type" value="Genomic_DNA"/>
</dbReference>
<keyword evidence="3" id="KW-1185">Reference proteome</keyword>
<reference evidence="2 3" key="1">
    <citation type="submission" date="2016-02" db="EMBL/GenBank/DDBJ databases">
        <title>Genome analysis of coral dinoflagellate symbionts highlights evolutionary adaptations to a symbiotic lifestyle.</title>
        <authorList>
            <person name="Aranda M."/>
            <person name="Li Y."/>
            <person name="Liew Y.J."/>
            <person name="Baumgarten S."/>
            <person name="Simakov O."/>
            <person name="Wilson M."/>
            <person name="Piel J."/>
            <person name="Ashoor H."/>
            <person name="Bougouffa S."/>
            <person name="Bajic V.B."/>
            <person name="Ryu T."/>
            <person name="Ravasi T."/>
            <person name="Bayer T."/>
            <person name="Micklem G."/>
            <person name="Kim H."/>
            <person name="Bhak J."/>
            <person name="Lajeunesse T.C."/>
            <person name="Voolstra C.R."/>
        </authorList>
    </citation>
    <scope>NUCLEOTIDE SEQUENCE [LARGE SCALE GENOMIC DNA]</scope>
    <source>
        <strain evidence="2 3">CCMP2467</strain>
    </source>
</reference>
<gene>
    <name evidence="2" type="ORF">AK812_SmicGene39493</name>
</gene>
<protein>
    <submittedName>
        <fullName evidence="2">Uncharacterized protein</fullName>
    </submittedName>
</protein>
<feature type="compositionally biased region" description="Basic and acidic residues" evidence="1">
    <location>
        <begin position="38"/>
        <end position="47"/>
    </location>
</feature>
<evidence type="ECO:0000313" key="3">
    <source>
        <dbReference type="Proteomes" id="UP000186817"/>
    </source>
</evidence>
<accession>A0A1Q9CB23</accession>
<name>A0A1Q9CB23_SYMMI</name>
<evidence type="ECO:0000313" key="2">
    <source>
        <dbReference type="EMBL" id="OLP80133.1"/>
    </source>
</evidence>
<dbReference type="Proteomes" id="UP000186817">
    <property type="component" value="Unassembled WGS sequence"/>
</dbReference>
<comment type="caution">
    <text evidence="2">The sequence shown here is derived from an EMBL/GenBank/DDBJ whole genome shotgun (WGS) entry which is preliminary data.</text>
</comment>